<name>A0A8T0J2G8_CERPU</name>
<evidence type="ECO:0000313" key="3">
    <source>
        <dbReference type="EMBL" id="KAG0589148.1"/>
    </source>
</evidence>
<accession>A0A8T0J2G8</accession>
<proteinExistence type="predicted"/>
<feature type="region of interest" description="Disordered" evidence="2">
    <location>
        <begin position="59"/>
        <end position="82"/>
    </location>
</feature>
<dbReference type="PANTHER" id="PTHR36390:SF1">
    <property type="entry name" value="MYOSIN HEAVY CHAIN-LIKE PROTEIN"/>
    <property type="match status" value="1"/>
</dbReference>
<feature type="region of interest" description="Disordered" evidence="2">
    <location>
        <begin position="16"/>
        <end position="44"/>
    </location>
</feature>
<dbReference type="PANTHER" id="PTHR36390">
    <property type="entry name" value="MYOSIN HEAVY CHAIN-LIKE PROTEIN"/>
    <property type="match status" value="1"/>
</dbReference>
<evidence type="ECO:0000256" key="1">
    <source>
        <dbReference type="SAM" id="Coils"/>
    </source>
</evidence>
<organism evidence="3 4">
    <name type="scientific">Ceratodon purpureus</name>
    <name type="common">Fire moss</name>
    <name type="synonym">Dicranum purpureum</name>
    <dbReference type="NCBI Taxonomy" id="3225"/>
    <lineage>
        <taxon>Eukaryota</taxon>
        <taxon>Viridiplantae</taxon>
        <taxon>Streptophyta</taxon>
        <taxon>Embryophyta</taxon>
        <taxon>Bryophyta</taxon>
        <taxon>Bryophytina</taxon>
        <taxon>Bryopsida</taxon>
        <taxon>Dicranidae</taxon>
        <taxon>Pseudoditrichales</taxon>
        <taxon>Ditrichaceae</taxon>
        <taxon>Ceratodon</taxon>
    </lineage>
</organism>
<evidence type="ECO:0000313" key="4">
    <source>
        <dbReference type="Proteomes" id="UP000822688"/>
    </source>
</evidence>
<feature type="coiled-coil region" evidence="1">
    <location>
        <begin position="208"/>
        <end position="373"/>
    </location>
</feature>
<dbReference type="Proteomes" id="UP000822688">
    <property type="component" value="Chromosome 2"/>
</dbReference>
<gene>
    <name evidence="3" type="ORF">KC19_2G294800</name>
</gene>
<dbReference type="AlphaFoldDB" id="A0A8T0J2G8"/>
<reference evidence="3" key="1">
    <citation type="submission" date="2020-06" db="EMBL/GenBank/DDBJ databases">
        <title>WGS assembly of Ceratodon purpureus strain R40.</title>
        <authorList>
            <person name="Carey S.B."/>
            <person name="Jenkins J."/>
            <person name="Shu S."/>
            <person name="Lovell J.T."/>
            <person name="Sreedasyam A."/>
            <person name="Maumus F."/>
            <person name="Tiley G.P."/>
            <person name="Fernandez-Pozo N."/>
            <person name="Barry K."/>
            <person name="Chen C."/>
            <person name="Wang M."/>
            <person name="Lipzen A."/>
            <person name="Daum C."/>
            <person name="Saski C.A."/>
            <person name="Payton A.C."/>
            <person name="Mcbreen J.C."/>
            <person name="Conrad R.E."/>
            <person name="Kollar L.M."/>
            <person name="Olsson S."/>
            <person name="Huttunen S."/>
            <person name="Landis J.B."/>
            <person name="Wickett N.J."/>
            <person name="Johnson M.G."/>
            <person name="Rensing S.A."/>
            <person name="Grimwood J."/>
            <person name="Schmutz J."/>
            <person name="Mcdaniel S.F."/>
        </authorList>
    </citation>
    <scope>NUCLEOTIDE SEQUENCE</scope>
    <source>
        <strain evidence="3">R40</strain>
    </source>
</reference>
<keyword evidence="4" id="KW-1185">Reference proteome</keyword>
<dbReference type="EMBL" id="CM026422">
    <property type="protein sequence ID" value="KAG0589148.1"/>
    <property type="molecule type" value="Genomic_DNA"/>
</dbReference>
<protein>
    <submittedName>
        <fullName evidence="3">Uncharacterized protein</fullName>
    </submittedName>
</protein>
<feature type="compositionally biased region" description="Basic and acidic residues" evidence="2">
    <location>
        <begin position="59"/>
        <end position="69"/>
    </location>
</feature>
<keyword evidence="1" id="KW-0175">Coiled coil</keyword>
<feature type="coiled-coil region" evidence="1">
    <location>
        <begin position="101"/>
        <end position="160"/>
    </location>
</feature>
<comment type="caution">
    <text evidence="3">The sequence shown here is derived from an EMBL/GenBank/DDBJ whole genome shotgun (WGS) entry which is preliminary data.</text>
</comment>
<evidence type="ECO:0000256" key="2">
    <source>
        <dbReference type="SAM" id="MobiDB-lite"/>
    </source>
</evidence>
<sequence length="473" mass="53422">MAHSRHFYTACLDHRTTHLPNHSNSTPTPTPTPTPSDPPAPAPLLRLSRLHHDLAQFETRSHHTRHADDAQDSNTSTSPTDAMKQHVALLEAQLLQSDQVIAAVKDQLWGLEDELAQLQADQVALQLQLELDSANHARDEEEWAGEREELRAQVAHLETELHLAGCSDGELDFLITPAKKGHLERALSSPGTLHGLSLQTLLDMGEASLEVEEDIHELKVRIEESEASERTALHALASKDRELEDLKIQITQLKDEVAAEKDKAKEEAEDLTQEMAELRYQLMEMIEQERELRAQTEQASVLRVVELESQVKTARQEVVQALASRREAEMQSDRLSLEVQRIRLALQNADQELKESKEKIIRAQAEVEQRRKDACLATDARLKLENQLLELEVSRNLLITENQELKASLDRAFATTSMLEESLRDKEAALYVLVVKQSENLKNGDEADNSHKGTTCYLPLQYVLWVLVIELLN</sequence>
<feature type="compositionally biased region" description="Pro residues" evidence="2">
    <location>
        <begin position="28"/>
        <end position="42"/>
    </location>
</feature>